<evidence type="ECO:0000259" key="3">
    <source>
        <dbReference type="PROSITE" id="PS50846"/>
    </source>
</evidence>
<keyword evidence="6" id="KW-1185">Reference proteome</keyword>
<evidence type="ECO:0000256" key="2">
    <source>
        <dbReference type="ARBA" id="ARBA00022723"/>
    </source>
</evidence>
<name>A0A161ZVW6_DAUCS</name>
<dbReference type="PROSITE" id="PS50846">
    <property type="entry name" value="HMA_2"/>
    <property type="match status" value="1"/>
</dbReference>
<dbReference type="GO" id="GO:0046872">
    <property type="term" value="F:metal ion binding"/>
    <property type="evidence" value="ECO:0007669"/>
    <property type="project" value="UniProtKB-KW"/>
</dbReference>
<evidence type="ECO:0000313" key="5">
    <source>
        <dbReference type="EMBL" id="WOH06596.1"/>
    </source>
</evidence>
<dbReference type="Proteomes" id="UP000077755">
    <property type="component" value="Chromosome 6"/>
</dbReference>
<dbReference type="PANTHER" id="PTHR22814">
    <property type="entry name" value="COPPER TRANSPORT PROTEIN ATOX1-RELATED"/>
    <property type="match status" value="1"/>
</dbReference>
<dbReference type="Gene3D" id="3.30.70.100">
    <property type="match status" value="1"/>
</dbReference>
<comment type="subcellular location">
    <subcellularLocation>
        <location evidence="1">Membrane</location>
        <topology evidence="1">Peripheral membrane protein</topology>
    </subcellularLocation>
</comment>
<reference evidence="5" key="2">
    <citation type="submission" date="2022-03" db="EMBL/GenBank/DDBJ databases">
        <title>Draft title - Genomic analysis of global carrot germplasm unveils the trajectory of domestication and the origin of high carotenoid orange carrot.</title>
        <authorList>
            <person name="Iorizzo M."/>
            <person name="Ellison S."/>
            <person name="Senalik D."/>
            <person name="Macko-Podgorni A."/>
            <person name="Grzebelus D."/>
            <person name="Bostan H."/>
            <person name="Rolling W."/>
            <person name="Curaba J."/>
            <person name="Simon P."/>
        </authorList>
    </citation>
    <scope>NUCLEOTIDE SEQUENCE</scope>
    <source>
        <tissue evidence="5">Leaf</tissue>
    </source>
</reference>
<dbReference type="EMBL" id="CP093348">
    <property type="protein sequence ID" value="WOH06596.1"/>
    <property type="molecule type" value="Genomic_DNA"/>
</dbReference>
<dbReference type="EMBL" id="LNRQ01000006">
    <property type="protein sequence ID" value="KZM92252.1"/>
    <property type="molecule type" value="Genomic_DNA"/>
</dbReference>
<dbReference type="InterPro" id="IPR036163">
    <property type="entry name" value="HMA_dom_sf"/>
</dbReference>
<reference evidence="4" key="1">
    <citation type="journal article" date="2016" name="Nat. Genet.">
        <title>A high-quality carrot genome assembly provides new insights into carotenoid accumulation and asterid genome evolution.</title>
        <authorList>
            <person name="Iorizzo M."/>
            <person name="Ellison S."/>
            <person name="Senalik D."/>
            <person name="Zeng P."/>
            <person name="Satapoomin P."/>
            <person name="Huang J."/>
            <person name="Bowman M."/>
            <person name="Iovene M."/>
            <person name="Sanseverino W."/>
            <person name="Cavagnaro P."/>
            <person name="Yildiz M."/>
            <person name="Macko-Podgorni A."/>
            <person name="Moranska E."/>
            <person name="Grzebelus E."/>
            <person name="Grzebelus D."/>
            <person name="Ashrafi H."/>
            <person name="Zheng Z."/>
            <person name="Cheng S."/>
            <person name="Spooner D."/>
            <person name="Van Deynze A."/>
            <person name="Simon P."/>
        </authorList>
    </citation>
    <scope>NUCLEOTIDE SEQUENCE [LARGE SCALE GENOMIC DNA]</scope>
    <source>
        <tissue evidence="4">Leaf</tissue>
    </source>
</reference>
<protein>
    <recommendedName>
        <fullName evidence="3">HMA domain-containing protein</fullName>
    </recommendedName>
</protein>
<keyword evidence="2" id="KW-0479">Metal-binding</keyword>
<accession>A0A161ZVW6</accession>
<dbReference type="STRING" id="79200.A0A161ZVW6"/>
<dbReference type="PANTHER" id="PTHR22814:SF305">
    <property type="entry name" value="HEAVY METAL TRANSPORT_DETOXIFICATION SUPERFAMILY PROTEIN"/>
    <property type="match status" value="1"/>
</dbReference>
<dbReference type="SUPFAM" id="SSF55008">
    <property type="entry name" value="HMA, heavy metal-associated domain"/>
    <property type="match status" value="1"/>
</dbReference>
<sequence length="156" mass="17994">MADMQIVPAGEVEKKVEAQYVEMKVPLYSYGCEKKIKKALAHLKGIYSIEVNFEEQKVTVWGICNKYDVLDTIRNKRKDALFWNAEDNLVLKQQEDKDTEPEEEQDTIAAEAAHSFSSSSLRRKAKKLVPPLTLIRCSSSLSWKAWKKVFIRSYSF</sequence>
<organism evidence="4">
    <name type="scientific">Daucus carota subsp. sativus</name>
    <name type="common">Carrot</name>
    <dbReference type="NCBI Taxonomy" id="79200"/>
    <lineage>
        <taxon>Eukaryota</taxon>
        <taxon>Viridiplantae</taxon>
        <taxon>Streptophyta</taxon>
        <taxon>Embryophyta</taxon>
        <taxon>Tracheophyta</taxon>
        <taxon>Spermatophyta</taxon>
        <taxon>Magnoliopsida</taxon>
        <taxon>eudicotyledons</taxon>
        <taxon>Gunneridae</taxon>
        <taxon>Pentapetalae</taxon>
        <taxon>asterids</taxon>
        <taxon>campanulids</taxon>
        <taxon>Apiales</taxon>
        <taxon>Apiaceae</taxon>
        <taxon>Apioideae</taxon>
        <taxon>Scandiceae</taxon>
        <taxon>Daucinae</taxon>
        <taxon>Daucus</taxon>
        <taxon>Daucus sect. Daucus</taxon>
    </lineage>
</organism>
<feature type="domain" description="HMA" evidence="3">
    <location>
        <begin position="18"/>
        <end position="85"/>
    </location>
</feature>
<evidence type="ECO:0000256" key="1">
    <source>
        <dbReference type="ARBA" id="ARBA00004170"/>
    </source>
</evidence>
<evidence type="ECO:0000313" key="6">
    <source>
        <dbReference type="Proteomes" id="UP000077755"/>
    </source>
</evidence>
<dbReference type="CDD" id="cd00371">
    <property type="entry name" value="HMA"/>
    <property type="match status" value="1"/>
</dbReference>
<gene>
    <name evidence="4" type="ORF">DCAR_020383</name>
    <name evidence="5" type="ORF">DCAR_0626024</name>
</gene>
<dbReference type="Pfam" id="PF00403">
    <property type="entry name" value="HMA"/>
    <property type="match status" value="1"/>
</dbReference>
<dbReference type="Gramene" id="KZM92252">
    <property type="protein sequence ID" value="KZM92252"/>
    <property type="gene ID" value="DCAR_020383"/>
</dbReference>
<dbReference type="GO" id="GO:0016020">
    <property type="term" value="C:membrane"/>
    <property type="evidence" value="ECO:0007669"/>
    <property type="project" value="UniProtKB-SubCell"/>
</dbReference>
<dbReference type="InterPro" id="IPR006121">
    <property type="entry name" value="HMA_dom"/>
</dbReference>
<dbReference type="GO" id="GO:0009626">
    <property type="term" value="P:plant-type hypersensitive response"/>
    <property type="evidence" value="ECO:0007669"/>
    <property type="project" value="UniProtKB-KW"/>
</dbReference>
<dbReference type="OMA" id="NIVEAQY"/>
<evidence type="ECO:0000313" key="4">
    <source>
        <dbReference type="EMBL" id="KZM92252.1"/>
    </source>
</evidence>
<proteinExistence type="predicted"/>
<dbReference type="AlphaFoldDB" id="A0A161ZVW6"/>